<dbReference type="eggNOG" id="ENOG502T7E7">
    <property type="taxonomic scope" value="Eukaryota"/>
</dbReference>
<feature type="chain" id="PRO_5009385923" description="Regulatory P domain-containing protein" evidence="1">
    <location>
        <begin position="22"/>
        <end position="560"/>
    </location>
</feature>
<dbReference type="GO" id="GO:0005576">
    <property type="term" value="C:extracellular region"/>
    <property type="evidence" value="ECO:0007669"/>
    <property type="project" value="TreeGrafter"/>
</dbReference>
<keyword evidence="4" id="KW-1185">Reference proteome</keyword>
<evidence type="ECO:0000313" key="2">
    <source>
        <dbReference type="EMBL" id="KLU91699.1"/>
    </source>
</evidence>
<dbReference type="Proteomes" id="UP000011715">
    <property type="component" value="Unassembled WGS sequence"/>
</dbReference>
<dbReference type="OMA" id="PRNDSCR"/>
<dbReference type="AlphaFoldDB" id="A0A0C4EC05"/>
<dbReference type="OrthoDB" id="2099887at2759"/>
<sequence length="560" mass="61599">MARSVLSLGASLCLLASVAMGKEKPVDEEMAAEFYDSGIIHEEIMAHKMELWNREQAMGVMDSAQYPELGFTPCVNGWIQAIPGDRNHTFRCSQMDLYHFLSHGATGSSGRGSGAWGWIAENGREFIAIGQEDGATFAEILPEGKLKVVARLPQVSSISNWREMKSYKNYMVIGSEAAAHGIQIFDMNRLLNVDVEANGGRPVVFDSLNDLAGYTNEMPTAGRSHNVVVNEEKNYMVAVGSQPRNDSCRSGLIFFDITDVSKPVRLGCAADDGYVHDAHCLVYRGPDKRYDGKDICYGYNEDSLTIYDVTNKANVTNIISRTSYDGVNYTHQGWVTDVNNQEFLLMNDERDERYKAGPAADQLPVVYIWDIRDLEKPKQTGIYKYDTAGIDHNLYIKDGIMFQSMYGSGYQLLDVSSVGPSDPTGAGICRAAFIDIYPEDDNLPGGGRVEFVGSWSSWGWFPSGFHVVNTIERGVFLVKPTSLKCPPPPSCAADNCLRALRAESVKGRLEASQQFCTGYTRNLVTEVSVLPDYAQKACTGNAISRVSSACSCLPKPTPAL</sequence>
<dbReference type="EnsemblFungi" id="MAPG_10217T0">
    <property type="protein sequence ID" value="MAPG_10217T0"/>
    <property type="gene ID" value="MAPG_10217"/>
</dbReference>
<reference evidence="3" key="4">
    <citation type="journal article" date="2015" name="G3 (Bethesda)">
        <title>Genome sequences of three phytopathogenic species of the Magnaporthaceae family of fungi.</title>
        <authorList>
            <person name="Okagaki L.H."/>
            <person name="Nunes C.C."/>
            <person name="Sailsbery J."/>
            <person name="Clay B."/>
            <person name="Brown D."/>
            <person name="John T."/>
            <person name="Oh Y."/>
            <person name="Young N."/>
            <person name="Fitzgerald M."/>
            <person name="Haas B.J."/>
            <person name="Zeng Q."/>
            <person name="Young S."/>
            <person name="Adiconis X."/>
            <person name="Fan L."/>
            <person name="Levin J.Z."/>
            <person name="Mitchell T.K."/>
            <person name="Okubara P.A."/>
            <person name="Farman M.L."/>
            <person name="Kohn L.M."/>
            <person name="Birren B."/>
            <person name="Ma L.-J."/>
            <person name="Dean R.A."/>
        </authorList>
    </citation>
    <scope>NUCLEOTIDE SEQUENCE</scope>
    <source>
        <strain evidence="3">ATCC 64411 / 73-15</strain>
    </source>
</reference>
<reference evidence="2" key="2">
    <citation type="submission" date="2010-05" db="EMBL/GenBank/DDBJ databases">
        <title>The Genome Sequence of Magnaporthe poae strain ATCC 64411.</title>
        <authorList>
            <consortium name="The Broad Institute Genome Sequencing Platform"/>
            <consortium name="Broad Institute Genome Sequencing Center for Infectious Disease"/>
            <person name="Ma L.-J."/>
            <person name="Dead R."/>
            <person name="Young S."/>
            <person name="Zeng Q."/>
            <person name="Koehrsen M."/>
            <person name="Alvarado L."/>
            <person name="Berlin A."/>
            <person name="Chapman S.B."/>
            <person name="Chen Z."/>
            <person name="Freedman E."/>
            <person name="Gellesch M."/>
            <person name="Goldberg J."/>
            <person name="Griggs A."/>
            <person name="Gujja S."/>
            <person name="Heilman E.R."/>
            <person name="Heiman D."/>
            <person name="Hepburn T."/>
            <person name="Howarth C."/>
            <person name="Jen D."/>
            <person name="Larson L."/>
            <person name="Mehta T."/>
            <person name="Neiman D."/>
            <person name="Pearson M."/>
            <person name="Roberts A."/>
            <person name="Saif S."/>
            <person name="Shea T."/>
            <person name="Shenoy N."/>
            <person name="Sisk P."/>
            <person name="Stolte C."/>
            <person name="Sykes S."/>
            <person name="Walk T."/>
            <person name="White J."/>
            <person name="Yandava C."/>
            <person name="Haas B."/>
            <person name="Nusbaum C."/>
            <person name="Birren B."/>
        </authorList>
    </citation>
    <scope>NUCLEOTIDE SEQUENCE</scope>
    <source>
        <strain evidence="2">ATCC 64411</strain>
    </source>
</reference>
<dbReference type="PANTHER" id="PTHR38787:SF3">
    <property type="entry name" value="REGULATORY P DOMAIN-CONTAINING PROTEIN"/>
    <property type="match status" value="1"/>
</dbReference>
<name>A0A0C4EC05_MAGP6</name>
<keyword evidence="1" id="KW-0732">Signal</keyword>
<reference evidence="2" key="3">
    <citation type="submission" date="2011-03" db="EMBL/GenBank/DDBJ databases">
        <title>Annotation of Magnaporthe poae ATCC 64411.</title>
        <authorList>
            <person name="Ma L.-J."/>
            <person name="Dead R."/>
            <person name="Young S.K."/>
            <person name="Zeng Q."/>
            <person name="Gargeya S."/>
            <person name="Fitzgerald M."/>
            <person name="Haas B."/>
            <person name="Abouelleil A."/>
            <person name="Alvarado L."/>
            <person name="Arachchi H.M."/>
            <person name="Berlin A."/>
            <person name="Brown A."/>
            <person name="Chapman S.B."/>
            <person name="Chen Z."/>
            <person name="Dunbar C."/>
            <person name="Freedman E."/>
            <person name="Gearin G."/>
            <person name="Gellesch M."/>
            <person name="Goldberg J."/>
            <person name="Griggs A."/>
            <person name="Gujja S."/>
            <person name="Heiman D."/>
            <person name="Howarth C."/>
            <person name="Larson L."/>
            <person name="Lui A."/>
            <person name="MacDonald P.J.P."/>
            <person name="Mehta T."/>
            <person name="Montmayeur A."/>
            <person name="Murphy C."/>
            <person name="Neiman D."/>
            <person name="Pearson M."/>
            <person name="Priest M."/>
            <person name="Roberts A."/>
            <person name="Saif S."/>
            <person name="Shea T."/>
            <person name="Shenoy N."/>
            <person name="Sisk P."/>
            <person name="Stolte C."/>
            <person name="Sykes S."/>
            <person name="Yandava C."/>
            <person name="Wortman J."/>
            <person name="Nusbaum C."/>
            <person name="Birren B."/>
        </authorList>
    </citation>
    <scope>NUCLEOTIDE SEQUENCE</scope>
    <source>
        <strain evidence="2">ATCC 64411</strain>
    </source>
</reference>
<evidence type="ECO:0000313" key="4">
    <source>
        <dbReference type="Proteomes" id="UP000011715"/>
    </source>
</evidence>
<protein>
    <recommendedName>
        <fullName evidence="5">Regulatory P domain-containing protein</fullName>
    </recommendedName>
</protein>
<dbReference type="PANTHER" id="PTHR38787">
    <property type="entry name" value="REGULATORY P DOMAIN-CONTAINING PROTEIN"/>
    <property type="match status" value="1"/>
</dbReference>
<dbReference type="VEuPathDB" id="FungiDB:MAPG_10217"/>
<evidence type="ECO:0008006" key="5">
    <source>
        <dbReference type="Google" id="ProtNLM"/>
    </source>
</evidence>
<gene>
    <name evidence="2" type="ORF">MAPG_10217</name>
</gene>
<dbReference type="InterPro" id="IPR027589">
    <property type="entry name" value="Choice_anch_B"/>
</dbReference>
<organism evidence="3 4">
    <name type="scientific">Magnaporthiopsis poae (strain ATCC 64411 / 73-15)</name>
    <name type="common">Kentucky bluegrass fungus</name>
    <name type="synonym">Magnaporthe poae</name>
    <dbReference type="NCBI Taxonomy" id="644358"/>
    <lineage>
        <taxon>Eukaryota</taxon>
        <taxon>Fungi</taxon>
        <taxon>Dikarya</taxon>
        <taxon>Ascomycota</taxon>
        <taxon>Pezizomycotina</taxon>
        <taxon>Sordariomycetes</taxon>
        <taxon>Sordariomycetidae</taxon>
        <taxon>Magnaporthales</taxon>
        <taxon>Magnaporthaceae</taxon>
        <taxon>Magnaporthiopsis</taxon>
    </lineage>
</organism>
<reference evidence="4" key="1">
    <citation type="submission" date="2010-05" db="EMBL/GenBank/DDBJ databases">
        <title>The genome sequence of Magnaporthe poae strain ATCC 64411.</title>
        <authorList>
            <person name="Ma L.-J."/>
            <person name="Dead R."/>
            <person name="Young S."/>
            <person name="Zeng Q."/>
            <person name="Koehrsen M."/>
            <person name="Alvarado L."/>
            <person name="Berlin A."/>
            <person name="Chapman S.B."/>
            <person name="Chen Z."/>
            <person name="Freedman E."/>
            <person name="Gellesch M."/>
            <person name="Goldberg J."/>
            <person name="Griggs A."/>
            <person name="Gujja S."/>
            <person name="Heilman E.R."/>
            <person name="Heiman D."/>
            <person name="Hepburn T."/>
            <person name="Howarth C."/>
            <person name="Jen D."/>
            <person name="Larson L."/>
            <person name="Mehta T."/>
            <person name="Neiman D."/>
            <person name="Pearson M."/>
            <person name="Roberts A."/>
            <person name="Saif S."/>
            <person name="Shea T."/>
            <person name="Shenoy N."/>
            <person name="Sisk P."/>
            <person name="Stolte C."/>
            <person name="Sykes S."/>
            <person name="Walk T."/>
            <person name="White J."/>
            <person name="Yandava C."/>
            <person name="Haas B."/>
            <person name="Nusbaum C."/>
            <person name="Birren B."/>
        </authorList>
    </citation>
    <scope>NUCLEOTIDE SEQUENCE [LARGE SCALE GENOMIC DNA]</scope>
    <source>
        <strain evidence="4">ATCC 64411 / 73-15</strain>
    </source>
</reference>
<evidence type="ECO:0000313" key="3">
    <source>
        <dbReference type="EnsemblFungi" id="MAPG_10217T0"/>
    </source>
</evidence>
<proteinExistence type="predicted"/>
<evidence type="ECO:0000256" key="1">
    <source>
        <dbReference type="SAM" id="SignalP"/>
    </source>
</evidence>
<dbReference type="STRING" id="644358.A0A0C4EC05"/>
<feature type="signal peptide" evidence="1">
    <location>
        <begin position="1"/>
        <end position="21"/>
    </location>
</feature>
<accession>A0A0C4EC05</accession>
<dbReference type="NCBIfam" id="TIGR04312">
    <property type="entry name" value="choice_anch_B"/>
    <property type="match status" value="1"/>
</dbReference>
<dbReference type="EMBL" id="ADBL01002628">
    <property type="status" value="NOT_ANNOTATED_CDS"/>
    <property type="molecule type" value="Genomic_DNA"/>
</dbReference>
<reference evidence="3" key="5">
    <citation type="submission" date="2015-06" db="UniProtKB">
        <authorList>
            <consortium name="EnsemblFungi"/>
        </authorList>
    </citation>
    <scope>IDENTIFICATION</scope>
    <source>
        <strain evidence="3">ATCC 64411</strain>
    </source>
</reference>
<dbReference type="EMBL" id="GL876977">
    <property type="protein sequence ID" value="KLU91699.1"/>
    <property type="molecule type" value="Genomic_DNA"/>
</dbReference>